<feature type="domain" description="Zn(2)-C6 fungal-type" evidence="4">
    <location>
        <begin position="38"/>
        <end position="68"/>
    </location>
</feature>
<accession>A0ABR4A3R3</accession>
<dbReference type="PANTHER" id="PTHR37534">
    <property type="entry name" value="TRANSCRIPTIONAL ACTIVATOR PROTEIN UGA3"/>
    <property type="match status" value="1"/>
</dbReference>
<dbReference type="Pfam" id="PF11951">
    <property type="entry name" value="Fungal_trans_2"/>
    <property type="match status" value="1"/>
</dbReference>
<dbReference type="EMBL" id="JBEFKJ010000022">
    <property type="protein sequence ID" value="KAL2040149.1"/>
    <property type="molecule type" value="Genomic_DNA"/>
</dbReference>
<evidence type="ECO:0000313" key="6">
    <source>
        <dbReference type="Proteomes" id="UP001590950"/>
    </source>
</evidence>
<dbReference type="PANTHER" id="PTHR37534:SF12">
    <property type="entry name" value="ZN(2)-C6 FUNGAL-TYPE DOMAIN-CONTAINING PROTEIN"/>
    <property type="match status" value="1"/>
</dbReference>
<keyword evidence="2" id="KW-0539">Nucleus</keyword>
<evidence type="ECO:0000256" key="1">
    <source>
        <dbReference type="ARBA" id="ARBA00004123"/>
    </source>
</evidence>
<feature type="region of interest" description="Disordered" evidence="3">
    <location>
        <begin position="94"/>
        <end position="141"/>
    </location>
</feature>
<dbReference type="CDD" id="cd00067">
    <property type="entry name" value="GAL4"/>
    <property type="match status" value="1"/>
</dbReference>
<dbReference type="Gene3D" id="4.10.240.10">
    <property type="entry name" value="Zn(2)-C6 fungal-type DNA-binding domain"/>
    <property type="match status" value="1"/>
</dbReference>
<organism evidence="5 6">
    <name type="scientific">Stereocaulon virgatum</name>
    <dbReference type="NCBI Taxonomy" id="373712"/>
    <lineage>
        <taxon>Eukaryota</taxon>
        <taxon>Fungi</taxon>
        <taxon>Dikarya</taxon>
        <taxon>Ascomycota</taxon>
        <taxon>Pezizomycotina</taxon>
        <taxon>Lecanoromycetes</taxon>
        <taxon>OSLEUM clade</taxon>
        <taxon>Lecanoromycetidae</taxon>
        <taxon>Lecanorales</taxon>
        <taxon>Lecanorineae</taxon>
        <taxon>Stereocaulaceae</taxon>
        <taxon>Stereocaulon</taxon>
    </lineage>
</organism>
<reference evidence="5 6" key="1">
    <citation type="submission" date="2024-09" db="EMBL/GenBank/DDBJ databases">
        <title>Rethinking Asexuality: The Enigmatic Case of Functional Sexual Genes in Lepraria (Stereocaulaceae).</title>
        <authorList>
            <person name="Doellman M."/>
            <person name="Sun Y."/>
            <person name="Barcenas-Pena A."/>
            <person name="Lumbsch H.T."/>
            <person name="Grewe F."/>
        </authorList>
    </citation>
    <scope>NUCLEOTIDE SEQUENCE [LARGE SCALE GENOMIC DNA]</scope>
    <source>
        <strain evidence="5 6">Mercado 3170</strain>
    </source>
</reference>
<dbReference type="PROSITE" id="PS50048">
    <property type="entry name" value="ZN2_CY6_FUNGAL_2"/>
    <property type="match status" value="1"/>
</dbReference>
<keyword evidence="6" id="KW-1185">Reference proteome</keyword>
<sequence>MSSKNAGQAGKSAPMVAPKQSSPKANAPSKMHRRSRSGCFTCRLRRKKCDEGKGQCKACKHLGLKCEYKRPAWWTNNDQRKQQKENIKNIIKRTKISEKSAAQMSADTPPGLTHSLPTSASYSVTPRTRAPSPDSQYSQEYDFSQPPLHEHFDVYGQPHVLSPPYDTNPYQTYPPTPYEVDIKTERQMYVNDVPTRKDSSISTFSTYEPPPVTSNMMPFHHEAWVDQGIFEDTDVFGAEESLNFDFGYDLPINTQHSVRIDVEDCDRHLLDHFIDHVLRLIFPILELNQPGLAEADIILPALQSNKCYLHCCLSIAAIHLKSMQMVSNEQLDNDILRHRYATVAELCEALQRDTDHQQILEATLGMIFFQCSVGRVDDALPDIPWHQHFQAGTSLVRKLQLPHAMEMVHGPRPQPPFNMTLTSWIDILGATMLGRSPHFADTYREKNMNQSTSGLRELMGCDDKVMYMISEIACLDALKVGGSLDDLALCHHIKSLGEHLDTTEQGRSDMVYPTSDADDHAIRPMELSQNITAIFRLAARIYLCGLVPNADLSNDGSIAGLVARLAGVLHYIPPGFDRSLVWPLLISGSMSTPNSPFRKVFADRIACLGEEAEFGSFGRMVRLLQEVWRQSDYAGDGQNVHWRDVMQQKGWDYLLI</sequence>
<evidence type="ECO:0000256" key="2">
    <source>
        <dbReference type="ARBA" id="ARBA00023242"/>
    </source>
</evidence>
<gene>
    <name evidence="5" type="ORF">N7G274_007052</name>
</gene>
<dbReference type="InterPro" id="IPR021858">
    <property type="entry name" value="Fun_TF"/>
</dbReference>
<dbReference type="InterPro" id="IPR001138">
    <property type="entry name" value="Zn2Cys6_DnaBD"/>
</dbReference>
<evidence type="ECO:0000256" key="3">
    <source>
        <dbReference type="SAM" id="MobiDB-lite"/>
    </source>
</evidence>
<protein>
    <recommendedName>
        <fullName evidence="4">Zn(2)-C6 fungal-type domain-containing protein</fullName>
    </recommendedName>
</protein>
<proteinExistence type="predicted"/>
<comment type="subcellular location">
    <subcellularLocation>
        <location evidence="1">Nucleus</location>
    </subcellularLocation>
</comment>
<dbReference type="InterPro" id="IPR036864">
    <property type="entry name" value="Zn2-C6_fun-type_DNA-bd_sf"/>
</dbReference>
<dbReference type="SMART" id="SM00066">
    <property type="entry name" value="GAL4"/>
    <property type="match status" value="1"/>
</dbReference>
<feature type="region of interest" description="Disordered" evidence="3">
    <location>
        <begin position="1"/>
        <end position="34"/>
    </location>
</feature>
<comment type="caution">
    <text evidence="5">The sequence shown here is derived from an EMBL/GenBank/DDBJ whole genome shotgun (WGS) entry which is preliminary data.</text>
</comment>
<feature type="compositionally biased region" description="Polar residues" evidence="3">
    <location>
        <begin position="115"/>
        <end position="126"/>
    </location>
</feature>
<name>A0ABR4A3R3_9LECA</name>
<evidence type="ECO:0000313" key="5">
    <source>
        <dbReference type="EMBL" id="KAL2040149.1"/>
    </source>
</evidence>
<evidence type="ECO:0000259" key="4">
    <source>
        <dbReference type="PROSITE" id="PS50048"/>
    </source>
</evidence>
<dbReference type="Pfam" id="PF00172">
    <property type="entry name" value="Zn_clus"/>
    <property type="match status" value="1"/>
</dbReference>
<dbReference type="Proteomes" id="UP001590950">
    <property type="component" value="Unassembled WGS sequence"/>
</dbReference>
<dbReference type="SUPFAM" id="SSF57701">
    <property type="entry name" value="Zn2/Cys6 DNA-binding domain"/>
    <property type="match status" value="1"/>
</dbReference>
<dbReference type="PROSITE" id="PS00463">
    <property type="entry name" value="ZN2_CY6_FUNGAL_1"/>
    <property type="match status" value="1"/>
</dbReference>